<dbReference type="SUPFAM" id="SSF52833">
    <property type="entry name" value="Thioredoxin-like"/>
    <property type="match status" value="1"/>
</dbReference>
<keyword evidence="4" id="KW-0249">Electron transport</keyword>
<keyword evidence="6 10" id="KW-0676">Redox-active center</keyword>
<protein>
    <recommendedName>
        <fullName evidence="2 7">Thioredoxin</fullName>
    </recommendedName>
</protein>
<dbReference type="AlphaFoldDB" id="A0A9D2LQ88"/>
<dbReference type="PIRSF" id="PIRSF000077">
    <property type="entry name" value="Thioredoxin"/>
    <property type="match status" value="1"/>
</dbReference>
<dbReference type="NCBIfam" id="TIGR01068">
    <property type="entry name" value="thioredoxin"/>
    <property type="match status" value="1"/>
</dbReference>
<evidence type="ECO:0000256" key="7">
    <source>
        <dbReference type="NCBIfam" id="TIGR01068"/>
    </source>
</evidence>
<keyword evidence="3" id="KW-0813">Transport</keyword>
<evidence type="ECO:0000313" key="13">
    <source>
        <dbReference type="Proteomes" id="UP000823842"/>
    </source>
</evidence>
<dbReference type="Gene3D" id="3.40.30.10">
    <property type="entry name" value="Glutaredoxin"/>
    <property type="match status" value="1"/>
</dbReference>
<organism evidence="12 13">
    <name type="scientific">Candidatus Blautia faecavium</name>
    <dbReference type="NCBI Taxonomy" id="2838487"/>
    <lineage>
        <taxon>Bacteria</taxon>
        <taxon>Bacillati</taxon>
        <taxon>Bacillota</taxon>
        <taxon>Clostridia</taxon>
        <taxon>Lachnospirales</taxon>
        <taxon>Lachnospiraceae</taxon>
        <taxon>Blautia</taxon>
    </lineage>
</organism>
<feature type="active site" description="Nucleophile" evidence="9">
    <location>
        <position position="34"/>
    </location>
</feature>
<dbReference type="PROSITE" id="PS00194">
    <property type="entry name" value="THIOREDOXIN_1"/>
    <property type="match status" value="1"/>
</dbReference>
<reference evidence="12" key="2">
    <citation type="submission" date="2021-04" db="EMBL/GenBank/DDBJ databases">
        <authorList>
            <person name="Gilroy R."/>
        </authorList>
    </citation>
    <scope>NUCLEOTIDE SEQUENCE</scope>
    <source>
        <strain evidence="12">ChiSjej1B19-5720</strain>
    </source>
</reference>
<feature type="site" description="Deprotonates C-terminal active site Cys" evidence="9">
    <location>
        <position position="25"/>
    </location>
</feature>
<evidence type="ECO:0000256" key="9">
    <source>
        <dbReference type="PIRSR" id="PIRSR000077-1"/>
    </source>
</evidence>
<evidence type="ECO:0000256" key="1">
    <source>
        <dbReference type="ARBA" id="ARBA00008987"/>
    </source>
</evidence>
<dbReference type="PROSITE" id="PS51352">
    <property type="entry name" value="THIOREDOXIN_2"/>
    <property type="match status" value="1"/>
</dbReference>
<evidence type="ECO:0000256" key="5">
    <source>
        <dbReference type="ARBA" id="ARBA00023157"/>
    </source>
</evidence>
<proteinExistence type="inferred from homology"/>
<accession>A0A9D2LQ88</accession>
<name>A0A9D2LQ88_9FIRM</name>
<feature type="active site" description="Nucleophile" evidence="9">
    <location>
        <position position="31"/>
    </location>
</feature>
<dbReference type="Proteomes" id="UP000823842">
    <property type="component" value="Unassembled WGS sequence"/>
</dbReference>
<evidence type="ECO:0000256" key="3">
    <source>
        <dbReference type="ARBA" id="ARBA00022448"/>
    </source>
</evidence>
<dbReference type="CDD" id="cd02947">
    <property type="entry name" value="TRX_family"/>
    <property type="match status" value="1"/>
</dbReference>
<dbReference type="FunFam" id="3.40.30.10:FF:000001">
    <property type="entry name" value="Thioredoxin"/>
    <property type="match status" value="1"/>
</dbReference>
<dbReference type="PANTHER" id="PTHR45663:SF11">
    <property type="entry name" value="GEO12009P1"/>
    <property type="match status" value="1"/>
</dbReference>
<dbReference type="GO" id="GO:0015035">
    <property type="term" value="F:protein-disulfide reductase activity"/>
    <property type="evidence" value="ECO:0007669"/>
    <property type="project" value="UniProtKB-UniRule"/>
</dbReference>
<evidence type="ECO:0000256" key="2">
    <source>
        <dbReference type="ARBA" id="ARBA00020570"/>
    </source>
</evidence>
<dbReference type="GO" id="GO:0005829">
    <property type="term" value="C:cytosol"/>
    <property type="evidence" value="ECO:0007669"/>
    <property type="project" value="TreeGrafter"/>
</dbReference>
<dbReference type="InterPro" id="IPR013766">
    <property type="entry name" value="Thioredoxin_domain"/>
</dbReference>
<dbReference type="InterPro" id="IPR005746">
    <property type="entry name" value="Thioredoxin"/>
</dbReference>
<comment type="similarity">
    <text evidence="1 8">Belongs to the thioredoxin family.</text>
</comment>
<evidence type="ECO:0000259" key="11">
    <source>
        <dbReference type="PROSITE" id="PS51352"/>
    </source>
</evidence>
<reference evidence="12" key="1">
    <citation type="journal article" date="2021" name="PeerJ">
        <title>Extensive microbial diversity within the chicken gut microbiome revealed by metagenomics and culture.</title>
        <authorList>
            <person name="Gilroy R."/>
            <person name="Ravi A."/>
            <person name="Getino M."/>
            <person name="Pursley I."/>
            <person name="Horton D.L."/>
            <person name="Alikhan N.F."/>
            <person name="Baker D."/>
            <person name="Gharbi K."/>
            <person name="Hall N."/>
            <person name="Watson M."/>
            <person name="Adriaenssens E.M."/>
            <person name="Foster-Nyarko E."/>
            <person name="Jarju S."/>
            <person name="Secka A."/>
            <person name="Antonio M."/>
            <person name="Oren A."/>
            <person name="Chaudhuri R.R."/>
            <person name="La Ragione R."/>
            <person name="Hildebrand F."/>
            <person name="Pallen M.J."/>
        </authorList>
    </citation>
    <scope>NUCLEOTIDE SEQUENCE</scope>
    <source>
        <strain evidence="12">ChiSjej1B19-5720</strain>
    </source>
</reference>
<dbReference type="EMBL" id="DWYZ01000011">
    <property type="protein sequence ID" value="HJB27245.1"/>
    <property type="molecule type" value="Genomic_DNA"/>
</dbReference>
<dbReference type="Pfam" id="PF00085">
    <property type="entry name" value="Thioredoxin"/>
    <property type="match status" value="1"/>
</dbReference>
<feature type="domain" description="Thioredoxin" evidence="11">
    <location>
        <begin position="1"/>
        <end position="102"/>
    </location>
</feature>
<feature type="disulfide bond" description="Redox-active" evidence="10">
    <location>
        <begin position="31"/>
        <end position="34"/>
    </location>
</feature>
<comment type="caution">
    <text evidence="12">The sequence shown here is derived from an EMBL/GenBank/DDBJ whole genome shotgun (WGS) entry which is preliminary data.</text>
</comment>
<sequence length="102" mass="11644">MKIENFKTNTFQEDVLQSSTPVLVDFWAPWCTHCRVLSPMLEVFAKTADNIRIGKVNIDEEPELAKQFGIMSIPTVLYIKDGVVKEKKTAPQDLEELEDMIS</sequence>
<dbReference type="GO" id="GO:0045454">
    <property type="term" value="P:cell redox homeostasis"/>
    <property type="evidence" value="ECO:0007669"/>
    <property type="project" value="TreeGrafter"/>
</dbReference>
<feature type="site" description="Contributes to redox potential value" evidence="9">
    <location>
        <position position="32"/>
    </location>
</feature>
<keyword evidence="5 10" id="KW-1015">Disulfide bond</keyword>
<feature type="site" description="Contributes to redox potential value" evidence="9">
    <location>
        <position position="33"/>
    </location>
</feature>
<dbReference type="PANTHER" id="PTHR45663">
    <property type="entry name" value="GEO12009P1"/>
    <property type="match status" value="1"/>
</dbReference>
<evidence type="ECO:0000313" key="12">
    <source>
        <dbReference type="EMBL" id="HJB27245.1"/>
    </source>
</evidence>
<dbReference type="InterPro" id="IPR017937">
    <property type="entry name" value="Thioredoxin_CS"/>
</dbReference>
<dbReference type="InterPro" id="IPR036249">
    <property type="entry name" value="Thioredoxin-like_sf"/>
</dbReference>
<evidence type="ECO:0000256" key="4">
    <source>
        <dbReference type="ARBA" id="ARBA00022982"/>
    </source>
</evidence>
<dbReference type="PRINTS" id="PR00421">
    <property type="entry name" value="THIOREDOXIN"/>
</dbReference>
<evidence type="ECO:0000256" key="8">
    <source>
        <dbReference type="PIRNR" id="PIRNR000077"/>
    </source>
</evidence>
<evidence type="ECO:0000256" key="6">
    <source>
        <dbReference type="ARBA" id="ARBA00023284"/>
    </source>
</evidence>
<evidence type="ECO:0000256" key="10">
    <source>
        <dbReference type="PIRSR" id="PIRSR000077-4"/>
    </source>
</evidence>
<gene>
    <name evidence="12" type="primary">trxA</name>
    <name evidence="12" type="ORF">IAA06_00410</name>
</gene>